<sequence length="473" mass="53603">MYKVILIPLFVFLIEGCSLNPQPVLPETAASDNCVSALTGLQQLSLRYTGIQQGELVAGAPWLRSNRLFDYFRQQDLSAQQLSDLLSNMSQLAATSLTFESRLLPTSQLQQWQHNFSVAHPDSFIDDCSQKLAQRQMQTSDDTREWLQSLPEDHDYQPLARIAGLYPLTALLFKQGVIREHNWLHQQPEKLKNSDWITYGPPTTPTTAPDMNSVSRNSLGIPSLTPALLQALLEYHAPLWQLPDNAPVNRPGTPYWDNDELSVIQQPVSFTYISHGIYRNQITLQLNYLIWFPERPPANSLDLVAGQHDAVLFRVHLTQSGDILAYDSVHLCGCWYSLILPKEQSYSAKSGVYREPTFVLRTDKGRQRISLTADSHLLIASQRNDQPSPDIKQYQLEPFTDLLQLKKADARHSIFNRQGFVPGSERLERWLFWPMGISNPGALRRPGDHAIRFVGNLHFDDPLILEKLGVGGE</sequence>
<organism evidence="1 2">
    <name type="scientific">Amphritea atlantica</name>
    <dbReference type="NCBI Taxonomy" id="355243"/>
    <lineage>
        <taxon>Bacteria</taxon>
        <taxon>Pseudomonadati</taxon>
        <taxon>Pseudomonadota</taxon>
        <taxon>Gammaproteobacteria</taxon>
        <taxon>Oceanospirillales</taxon>
        <taxon>Oceanospirillaceae</taxon>
        <taxon>Amphritea</taxon>
    </lineage>
</organism>
<gene>
    <name evidence="1" type="ORF">KDX31_07255</name>
</gene>
<dbReference type="EMBL" id="CP073344">
    <property type="protein sequence ID" value="UTW04787.1"/>
    <property type="molecule type" value="Genomic_DNA"/>
</dbReference>
<name>A0ABY5GZX5_9GAMM</name>
<evidence type="ECO:0000313" key="1">
    <source>
        <dbReference type="EMBL" id="UTW04787.1"/>
    </source>
</evidence>
<protein>
    <submittedName>
        <fullName evidence="1">Uncharacterized protein</fullName>
    </submittedName>
</protein>
<proteinExistence type="predicted"/>
<accession>A0ABY5GZX5</accession>
<keyword evidence="2" id="KW-1185">Reference proteome</keyword>
<reference evidence="1" key="1">
    <citation type="submission" date="2021-04" db="EMBL/GenBank/DDBJ databases">
        <title>Oceanospirillales bacteria with DddD are important DMSP degraders in coastal seawater.</title>
        <authorList>
            <person name="Liu J."/>
        </authorList>
    </citation>
    <scope>NUCLEOTIDE SEQUENCE</scope>
    <source>
        <strain evidence="1">GY6</strain>
    </source>
</reference>
<evidence type="ECO:0000313" key="2">
    <source>
        <dbReference type="Proteomes" id="UP001059950"/>
    </source>
</evidence>
<dbReference type="Proteomes" id="UP001059950">
    <property type="component" value="Chromosome"/>
</dbReference>